<proteinExistence type="predicted"/>
<dbReference type="RefSeq" id="XP_007310770.1">
    <property type="nucleotide sequence ID" value="XM_007310708.1"/>
</dbReference>
<dbReference type="PANTHER" id="PTHR36183:SF2">
    <property type="entry name" value="BETA-GLUCURONIDASE C-TERMINAL DOMAIN-CONTAINING PROTEIN"/>
    <property type="match status" value="1"/>
</dbReference>
<evidence type="ECO:0000313" key="4">
    <source>
        <dbReference type="EMBL" id="EIM80158.1"/>
    </source>
</evidence>
<dbReference type="eggNOG" id="ENOG502QTN4">
    <property type="taxonomic scope" value="Eukaryota"/>
</dbReference>
<evidence type="ECO:0000256" key="1">
    <source>
        <dbReference type="SAM" id="Phobius"/>
    </source>
</evidence>
<keyword evidence="1" id="KW-0472">Membrane</keyword>
<dbReference type="SUPFAM" id="SSF51445">
    <property type="entry name" value="(Trans)glycosidases"/>
    <property type="match status" value="1"/>
</dbReference>
<feature type="chain" id="PRO_5004455232" description="Beta-glucuronidase C-terminal domain-containing protein" evidence="2">
    <location>
        <begin position="20"/>
        <end position="673"/>
    </location>
</feature>
<protein>
    <recommendedName>
        <fullName evidence="3">Beta-glucuronidase C-terminal domain-containing protein</fullName>
    </recommendedName>
</protein>
<dbReference type="Gene3D" id="3.20.20.80">
    <property type="entry name" value="Glycosidases"/>
    <property type="match status" value="1"/>
</dbReference>
<feature type="signal peptide" evidence="2">
    <location>
        <begin position="1"/>
        <end position="19"/>
    </location>
</feature>
<dbReference type="Pfam" id="PF16862">
    <property type="entry name" value="Glyco_hydro_79C"/>
    <property type="match status" value="1"/>
</dbReference>
<feature type="transmembrane region" description="Helical" evidence="1">
    <location>
        <begin position="648"/>
        <end position="670"/>
    </location>
</feature>
<dbReference type="InterPro" id="IPR052974">
    <property type="entry name" value="GH79_Enzymes"/>
</dbReference>
<dbReference type="OrthoDB" id="2796951at2759"/>
<evidence type="ECO:0000313" key="5">
    <source>
        <dbReference type="Proteomes" id="UP000053927"/>
    </source>
</evidence>
<sequence length="673" mass="70892">MRLLTLSTSFLSSASLAWAQYSVYQPQYQVIYNGLSTSVTTTATAASATYSGSAAYDTTVLSAPAVPNPAPATSFGIQLYSGGMTGLSIPQNGGFFGFSIEMSVVNHVLGSNSSVLQVPFLNLMANIQQRVGWVQVRVGGNTQESAVLVATLANNSIISKDYSAVSGTTNTPPLDYTPEVFYMMGNISALTNVRWYLGVPFFNTTPFDLSIVSSGQAILGDYLLAFQAGNEPDLYTDHGDHRVEGYSPYDYYGEIDDLITQAGSDSAILKTDDVWIVPSVASGDWTPEVVWDTGIVGNFSDHLNALAVEHYPTDNCAAQFNTGGTIINPQDVFPDYLNHTSGQAIVAPYINTANTIAQPAGKPFIMFETNTASCGGFAGVSNSFGAALWALDYAMTMAYSNFTGALFHAGGQNAYYNPFTPPPTNQSSFKQWSVGATYYSALVMAEVLGPSNASQLIDLGANDNNIYTPGYAIYENGTPTKLALFNYITDSSGASDYTATVAIGGSGAGQDNATPSSVRVKYLRSSSVADIQDFTWAGQTFGASLGSDGRLAGDLDVQTVNCDTSSNTCQIKVPAPSFALVFLTDDAYSSVTPTATETFPTTVFTKTVNTLSIDMSVLETSNGHVDMEDVEAATSAGSSGAERTRGSIVGMGVVGTVAVAVAGWIFMGAAGRL</sequence>
<keyword evidence="5" id="KW-1185">Reference proteome</keyword>
<dbReference type="KEGG" id="shs:STEHIDRAFT_150751"/>
<organism evidence="4 5">
    <name type="scientific">Stereum hirsutum (strain FP-91666)</name>
    <name type="common">White-rot fungus</name>
    <dbReference type="NCBI Taxonomy" id="721885"/>
    <lineage>
        <taxon>Eukaryota</taxon>
        <taxon>Fungi</taxon>
        <taxon>Dikarya</taxon>
        <taxon>Basidiomycota</taxon>
        <taxon>Agaricomycotina</taxon>
        <taxon>Agaricomycetes</taxon>
        <taxon>Russulales</taxon>
        <taxon>Stereaceae</taxon>
        <taxon>Stereum</taxon>
    </lineage>
</organism>
<dbReference type="GeneID" id="18800098"/>
<dbReference type="InterPro" id="IPR013780">
    <property type="entry name" value="Glyco_hydro_b"/>
</dbReference>
<dbReference type="OMA" id="DNNCAAA"/>
<dbReference type="InterPro" id="IPR031728">
    <property type="entry name" value="GlcAase_C"/>
</dbReference>
<dbReference type="EMBL" id="JH687399">
    <property type="protein sequence ID" value="EIM80158.1"/>
    <property type="molecule type" value="Genomic_DNA"/>
</dbReference>
<evidence type="ECO:0000259" key="3">
    <source>
        <dbReference type="Pfam" id="PF16862"/>
    </source>
</evidence>
<dbReference type="AlphaFoldDB" id="R7RZ97"/>
<evidence type="ECO:0000256" key="2">
    <source>
        <dbReference type="SAM" id="SignalP"/>
    </source>
</evidence>
<name>R7RZ97_STEHR</name>
<dbReference type="InterPro" id="IPR017853">
    <property type="entry name" value="GH"/>
</dbReference>
<accession>R7RZ97</accession>
<keyword evidence="2" id="KW-0732">Signal</keyword>
<reference evidence="5" key="1">
    <citation type="journal article" date="2012" name="Science">
        <title>The Paleozoic origin of enzymatic lignin decomposition reconstructed from 31 fungal genomes.</title>
        <authorList>
            <person name="Floudas D."/>
            <person name="Binder M."/>
            <person name="Riley R."/>
            <person name="Barry K."/>
            <person name="Blanchette R.A."/>
            <person name="Henrissat B."/>
            <person name="Martinez A.T."/>
            <person name="Otillar R."/>
            <person name="Spatafora J.W."/>
            <person name="Yadav J.S."/>
            <person name="Aerts A."/>
            <person name="Benoit I."/>
            <person name="Boyd A."/>
            <person name="Carlson A."/>
            <person name="Copeland A."/>
            <person name="Coutinho P.M."/>
            <person name="de Vries R.P."/>
            <person name="Ferreira P."/>
            <person name="Findley K."/>
            <person name="Foster B."/>
            <person name="Gaskell J."/>
            <person name="Glotzer D."/>
            <person name="Gorecki P."/>
            <person name="Heitman J."/>
            <person name="Hesse C."/>
            <person name="Hori C."/>
            <person name="Igarashi K."/>
            <person name="Jurgens J.A."/>
            <person name="Kallen N."/>
            <person name="Kersten P."/>
            <person name="Kohler A."/>
            <person name="Kuees U."/>
            <person name="Kumar T.K.A."/>
            <person name="Kuo A."/>
            <person name="LaButti K."/>
            <person name="Larrondo L.F."/>
            <person name="Lindquist E."/>
            <person name="Ling A."/>
            <person name="Lombard V."/>
            <person name="Lucas S."/>
            <person name="Lundell T."/>
            <person name="Martin R."/>
            <person name="McLaughlin D.J."/>
            <person name="Morgenstern I."/>
            <person name="Morin E."/>
            <person name="Murat C."/>
            <person name="Nagy L.G."/>
            <person name="Nolan M."/>
            <person name="Ohm R.A."/>
            <person name="Patyshakuliyeva A."/>
            <person name="Rokas A."/>
            <person name="Ruiz-Duenas F.J."/>
            <person name="Sabat G."/>
            <person name="Salamov A."/>
            <person name="Samejima M."/>
            <person name="Schmutz J."/>
            <person name="Slot J.C."/>
            <person name="St John F."/>
            <person name="Stenlid J."/>
            <person name="Sun H."/>
            <person name="Sun S."/>
            <person name="Syed K."/>
            <person name="Tsang A."/>
            <person name="Wiebenga A."/>
            <person name="Young D."/>
            <person name="Pisabarro A."/>
            <person name="Eastwood D.C."/>
            <person name="Martin F."/>
            <person name="Cullen D."/>
            <person name="Grigoriev I.V."/>
            <person name="Hibbett D.S."/>
        </authorList>
    </citation>
    <scope>NUCLEOTIDE SEQUENCE [LARGE SCALE GENOMIC DNA]</scope>
    <source>
        <strain evidence="5">FP-91666</strain>
    </source>
</reference>
<dbReference type="Proteomes" id="UP000053927">
    <property type="component" value="Unassembled WGS sequence"/>
</dbReference>
<dbReference type="PANTHER" id="PTHR36183">
    <property type="entry name" value="BETA-GLUCURONIDASE"/>
    <property type="match status" value="1"/>
</dbReference>
<keyword evidence="1" id="KW-1133">Transmembrane helix</keyword>
<keyword evidence="1" id="KW-0812">Transmembrane</keyword>
<dbReference type="Gene3D" id="2.60.40.1180">
    <property type="entry name" value="Golgi alpha-mannosidase II"/>
    <property type="match status" value="1"/>
</dbReference>
<feature type="domain" description="Beta-glucuronidase C-terminal" evidence="3">
    <location>
        <begin position="470"/>
        <end position="580"/>
    </location>
</feature>
<gene>
    <name evidence="4" type="ORF">STEHIDRAFT_150751</name>
</gene>